<dbReference type="InterPro" id="IPR001750">
    <property type="entry name" value="ND/Mrp_TM"/>
</dbReference>
<evidence type="ECO:0000256" key="8">
    <source>
        <dbReference type="ARBA" id="ARBA00022692"/>
    </source>
</evidence>
<evidence type="ECO:0000256" key="7">
    <source>
        <dbReference type="ARBA" id="ARBA00022660"/>
    </source>
</evidence>
<dbReference type="PRINTS" id="PR01436">
    <property type="entry name" value="NADHDHGNASE2"/>
</dbReference>
<dbReference type="EC" id="7.1.1.2" evidence="4 18"/>
<keyword evidence="12 18" id="KW-1133">Transmembrane helix</keyword>
<evidence type="ECO:0000256" key="9">
    <source>
        <dbReference type="ARBA" id="ARBA00022792"/>
    </source>
</evidence>
<evidence type="ECO:0000256" key="4">
    <source>
        <dbReference type="ARBA" id="ARBA00012944"/>
    </source>
</evidence>
<dbReference type="GO" id="GO:0005743">
    <property type="term" value="C:mitochondrial inner membrane"/>
    <property type="evidence" value="ECO:0007669"/>
    <property type="project" value="UniProtKB-SubCell"/>
</dbReference>
<dbReference type="OrthoDB" id="364779at2759"/>
<keyword evidence="7 18" id="KW-0679">Respiratory chain</keyword>
<feature type="transmembrane region" description="Helical" evidence="18">
    <location>
        <begin position="90"/>
        <end position="109"/>
    </location>
</feature>
<evidence type="ECO:0000256" key="2">
    <source>
        <dbReference type="ARBA" id="ARBA00004448"/>
    </source>
</evidence>
<evidence type="ECO:0000256" key="1">
    <source>
        <dbReference type="ARBA" id="ARBA00003257"/>
    </source>
</evidence>
<gene>
    <name evidence="21" type="primary">ND2</name>
</gene>
<dbReference type="Pfam" id="PF00361">
    <property type="entry name" value="Proton_antipo_M"/>
    <property type="match status" value="1"/>
</dbReference>
<dbReference type="InterPro" id="IPR003917">
    <property type="entry name" value="NADH_UbQ_OxRdtase_chain2"/>
</dbReference>
<feature type="domain" description="NADH:quinone oxidoreductase/Mrp antiporter transmembrane" evidence="20">
    <location>
        <begin position="76"/>
        <end position="261"/>
    </location>
</feature>
<evidence type="ECO:0000256" key="14">
    <source>
        <dbReference type="ARBA" id="ARBA00023075"/>
    </source>
</evidence>
<accession>A0A0S3CQI2</accession>
<sequence length="313" mass="34410">MWLSPALFLMLISILTSVCLVVSSPSLFISWVGLELNTLAFMPFLLSKKSKLASEASIKYFLTQTLASILILVGGLGLSIKLGAAPFHSWVLSVAEASGWLSIFTLLTIQKVNPLLILWMFCPLSMEFFYGVVLSSLVVGGLTGLTQTSIRSMLTFSSINHVGWLMTAISFGLGVGVYYFLIYLATLLCSIIIFHMFNVSHVNQLSLLNFKPSNQLLMFFALLSLGGLPPFLGFLPKWMVLQLTISYSMLLVAGVMVSMSLLVLFFYLRLMFSSFIMGGLSFTTFIKAPLPLPIFFILLFAMSGGGLALAYFL</sequence>
<evidence type="ECO:0000256" key="17">
    <source>
        <dbReference type="ARBA" id="ARBA00049551"/>
    </source>
</evidence>
<dbReference type="EMBL" id="KT003819">
    <property type="protein sequence ID" value="ALQ78662.1"/>
    <property type="molecule type" value="Genomic_DNA"/>
</dbReference>
<dbReference type="PANTHER" id="PTHR46552">
    <property type="entry name" value="NADH-UBIQUINONE OXIDOREDUCTASE CHAIN 2"/>
    <property type="match status" value="1"/>
</dbReference>
<evidence type="ECO:0000256" key="15">
    <source>
        <dbReference type="ARBA" id="ARBA00023128"/>
    </source>
</evidence>
<keyword evidence="10 18" id="KW-1278">Translocase</keyword>
<keyword evidence="16 18" id="KW-0472">Membrane</keyword>
<feature type="transmembrane region" description="Helical" evidence="18">
    <location>
        <begin position="116"/>
        <end position="142"/>
    </location>
</feature>
<evidence type="ECO:0000256" key="16">
    <source>
        <dbReference type="ARBA" id="ARBA00023136"/>
    </source>
</evidence>
<keyword evidence="13 18" id="KW-0520">NAD</keyword>
<comment type="catalytic activity">
    <reaction evidence="17 18">
        <text>a ubiquinone + NADH + 5 H(+)(in) = a ubiquinol + NAD(+) + 4 H(+)(out)</text>
        <dbReference type="Rhea" id="RHEA:29091"/>
        <dbReference type="Rhea" id="RHEA-COMP:9565"/>
        <dbReference type="Rhea" id="RHEA-COMP:9566"/>
        <dbReference type="ChEBI" id="CHEBI:15378"/>
        <dbReference type="ChEBI" id="CHEBI:16389"/>
        <dbReference type="ChEBI" id="CHEBI:17976"/>
        <dbReference type="ChEBI" id="CHEBI:57540"/>
        <dbReference type="ChEBI" id="CHEBI:57945"/>
        <dbReference type="EC" id="7.1.1.2"/>
    </reaction>
</comment>
<keyword evidence="15 18" id="KW-0496">Mitochondrion</keyword>
<evidence type="ECO:0000256" key="12">
    <source>
        <dbReference type="ARBA" id="ARBA00022989"/>
    </source>
</evidence>
<organism evidence="21">
    <name type="scientific">Daphnia pulex</name>
    <name type="common">Water flea</name>
    <dbReference type="NCBI Taxonomy" id="6669"/>
    <lineage>
        <taxon>Eukaryota</taxon>
        <taxon>Metazoa</taxon>
        <taxon>Ecdysozoa</taxon>
        <taxon>Arthropoda</taxon>
        <taxon>Crustacea</taxon>
        <taxon>Branchiopoda</taxon>
        <taxon>Diplostraca</taxon>
        <taxon>Cladocera</taxon>
        <taxon>Anomopoda</taxon>
        <taxon>Daphniidae</taxon>
        <taxon>Daphnia</taxon>
    </lineage>
</organism>
<feature type="transmembrane region" description="Helical" evidence="18">
    <location>
        <begin position="289"/>
        <end position="312"/>
    </location>
</feature>
<keyword evidence="6" id="KW-0813">Transport</keyword>
<feature type="transmembrane region" description="Helical" evidence="18">
    <location>
        <begin position="247"/>
        <end position="268"/>
    </location>
</feature>
<feature type="transmembrane region" description="Helical" evidence="18">
    <location>
        <begin position="162"/>
        <end position="195"/>
    </location>
</feature>
<dbReference type="AlphaFoldDB" id="A0A0S3CQI2"/>
<comment type="subcellular location">
    <subcellularLocation>
        <location evidence="2 18">Mitochondrion inner membrane</location>
        <topology evidence="2 18">Multi-pass membrane protein</topology>
    </subcellularLocation>
</comment>
<protein>
    <recommendedName>
        <fullName evidence="5 18">NADH-ubiquinone oxidoreductase chain 2</fullName>
        <ecNumber evidence="4 18">7.1.1.2</ecNumber>
    </recommendedName>
</protein>
<proteinExistence type="inferred from homology"/>
<keyword evidence="11 18" id="KW-0249">Electron transport</keyword>
<feature type="chain" id="PRO_5006610628" description="NADH-ubiquinone oxidoreductase chain 2" evidence="19">
    <location>
        <begin position="18"/>
        <end position="313"/>
    </location>
</feature>
<feature type="transmembrane region" description="Helical" evidence="18">
    <location>
        <begin position="216"/>
        <end position="235"/>
    </location>
</feature>
<feature type="signal peptide" evidence="19">
    <location>
        <begin position="1"/>
        <end position="17"/>
    </location>
</feature>
<comment type="function">
    <text evidence="18">Core subunit of the mitochondrial membrane respiratory chain NADH dehydrogenase (Complex I) which catalyzes electron transfer from NADH through the respiratory chain, using ubiquinone as an electron acceptor. Essential for the catalytic activity and assembly of complex I.</text>
</comment>
<keyword evidence="8 18" id="KW-0812">Transmembrane</keyword>
<evidence type="ECO:0000259" key="20">
    <source>
        <dbReference type="Pfam" id="PF00361"/>
    </source>
</evidence>
<geneLocation type="mitochondrion" evidence="21"/>
<evidence type="ECO:0000256" key="10">
    <source>
        <dbReference type="ARBA" id="ARBA00022967"/>
    </source>
</evidence>
<evidence type="ECO:0000256" key="13">
    <source>
        <dbReference type="ARBA" id="ARBA00023027"/>
    </source>
</evidence>
<name>A0A0S3CQI2_DAPPU</name>
<evidence type="ECO:0000256" key="18">
    <source>
        <dbReference type="RuleBase" id="RU003403"/>
    </source>
</evidence>
<dbReference type="PANTHER" id="PTHR46552:SF1">
    <property type="entry name" value="NADH-UBIQUINONE OXIDOREDUCTASE CHAIN 2"/>
    <property type="match status" value="1"/>
</dbReference>
<keyword evidence="9 18" id="KW-0999">Mitochondrion inner membrane</keyword>
<evidence type="ECO:0000256" key="11">
    <source>
        <dbReference type="ARBA" id="ARBA00022982"/>
    </source>
</evidence>
<keyword evidence="14 18" id="KW-0830">Ubiquinone</keyword>
<keyword evidence="19" id="KW-0732">Signal</keyword>
<evidence type="ECO:0000256" key="19">
    <source>
        <dbReference type="SAM" id="SignalP"/>
    </source>
</evidence>
<reference evidence="21" key="1">
    <citation type="submission" date="2015-06" db="EMBL/GenBank/DDBJ databases">
        <title>The complete mitochondrial genome of the oriental Daphnia pulex (Cladocera: Daphniidae).</title>
        <authorList>
            <person name="Cheng R."/>
            <person name="Deng B."/>
            <person name="Wang Y."/>
            <person name="Geng X."/>
            <person name="Zhang H."/>
        </authorList>
    </citation>
    <scope>NUCLEOTIDE SEQUENCE</scope>
</reference>
<dbReference type="InterPro" id="IPR050175">
    <property type="entry name" value="Complex_I_Subunit_2"/>
</dbReference>
<evidence type="ECO:0000256" key="5">
    <source>
        <dbReference type="ARBA" id="ARBA00021008"/>
    </source>
</evidence>
<dbReference type="GO" id="GO:0008137">
    <property type="term" value="F:NADH dehydrogenase (ubiquinone) activity"/>
    <property type="evidence" value="ECO:0007669"/>
    <property type="project" value="UniProtKB-EC"/>
</dbReference>
<evidence type="ECO:0000256" key="3">
    <source>
        <dbReference type="ARBA" id="ARBA00007012"/>
    </source>
</evidence>
<comment type="similarity">
    <text evidence="3 18">Belongs to the complex I subunit 2 family.</text>
</comment>
<evidence type="ECO:0000256" key="6">
    <source>
        <dbReference type="ARBA" id="ARBA00022448"/>
    </source>
</evidence>
<feature type="transmembrane region" description="Helical" evidence="18">
    <location>
        <begin position="58"/>
        <end position="78"/>
    </location>
</feature>
<evidence type="ECO:0000313" key="21">
    <source>
        <dbReference type="EMBL" id="ALQ78662.1"/>
    </source>
</evidence>
<dbReference type="GO" id="GO:0006120">
    <property type="term" value="P:mitochondrial electron transport, NADH to ubiquinone"/>
    <property type="evidence" value="ECO:0007669"/>
    <property type="project" value="InterPro"/>
</dbReference>
<comment type="function">
    <text evidence="1">Core subunit of the mitochondrial membrane respiratory chain NADH dehydrogenase (Complex I) that is believed to belong to the minimal assembly required for catalysis. Complex I functions in the transfer of electrons from NADH to the respiratory chain. The immediate electron acceptor for the enzyme is believed to be ubiquinone.</text>
</comment>